<protein>
    <submittedName>
        <fullName evidence="3">Microcystin degradation protein MlrC</fullName>
    </submittedName>
</protein>
<evidence type="ECO:0000313" key="4">
    <source>
        <dbReference type="Proteomes" id="UP000190667"/>
    </source>
</evidence>
<dbReference type="AlphaFoldDB" id="A0A1S8YMK5"/>
<evidence type="ECO:0000313" key="3">
    <source>
        <dbReference type="EMBL" id="OON40085.1"/>
    </source>
</evidence>
<proteinExistence type="predicted"/>
<dbReference type="InterPro" id="IPR015995">
    <property type="entry name" value="MlrC_N"/>
</dbReference>
<dbReference type="STRING" id="1926881.BTJ39_09305"/>
<accession>A0A1S8YMK5</accession>
<evidence type="ECO:0000259" key="2">
    <source>
        <dbReference type="Pfam" id="PF07364"/>
    </source>
</evidence>
<dbReference type="OrthoDB" id="5288421at2"/>
<reference evidence="3 4" key="1">
    <citation type="submission" date="2016-12" db="EMBL/GenBank/DDBJ databases">
        <title>Izhakiella australiana sp. nov. of genus Izhakiella isolated from Australian desert.</title>
        <authorList>
            <person name="Ji M."/>
        </authorList>
    </citation>
    <scope>NUCLEOTIDE SEQUENCE [LARGE SCALE GENOMIC DNA]</scope>
    <source>
        <strain evidence="3 4">D4N98</strain>
    </source>
</reference>
<dbReference type="Pfam" id="PF07364">
    <property type="entry name" value="DUF1485"/>
    <property type="match status" value="1"/>
</dbReference>
<dbReference type="EMBL" id="MRUL01000005">
    <property type="protein sequence ID" value="OON40085.1"/>
    <property type="molecule type" value="Genomic_DNA"/>
</dbReference>
<dbReference type="RefSeq" id="WP_078002415.1">
    <property type="nucleotide sequence ID" value="NZ_MRUL01000005.1"/>
</dbReference>
<dbReference type="Pfam" id="PF07171">
    <property type="entry name" value="MlrC_C"/>
    <property type="match status" value="1"/>
</dbReference>
<dbReference type="InterPro" id="IPR010799">
    <property type="entry name" value="MlrC_C"/>
</dbReference>
<sequence>MKVLVGHFVTESNANIPLKNEITDFELYFGDTCINKMQIAEVFSEANIELIPSVYADAGPSGVIKIDAFKYIESCFLRAVRKHLHEIDGIYLMLHGASEVEDIGSGDHHILREIRKVVGPYMPIAIACDPHGNLCKEYVESTTLIRSYRESPHIDNLETKKKVASMLCGLLKKRENIHSIYRKLPLILGGEQSVSFDEPVKSINLYLNELEQDTRILSVSWHVGYIRHDTPVAGCGIVVVPATEQDFEWAEEVADKLAEFIWNKRHEFHYTGLTAQPDKALEMALDFADKPVFITDSGDNTTSGATGWNTVILRQVLSLASLSKKILFANICDPDTFRTLELMNTGSRTMISLGVDHDEMSKSVELEVIIKAKGEVRGYMLNSRDECYGHSVTVTVVDTTIDISIANSRQTMAEHHQFIAAGLDWDEYDIIVVKQGYIFPELKDKAKLSIMSLTMGATPQDTRSIPFKRVMRPMFPIDNI</sequence>
<organism evidence="3 4">
    <name type="scientific">Izhakiella australiensis</name>
    <dbReference type="NCBI Taxonomy" id="1926881"/>
    <lineage>
        <taxon>Bacteria</taxon>
        <taxon>Pseudomonadati</taxon>
        <taxon>Pseudomonadota</taxon>
        <taxon>Gammaproteobacteria</taxon>
        <taxon>Enterobacterales</taxon>
        <taxon>Erwiniaceae</taxon>
        <taxon>Izhakiella</taxon>
    </lineage>
</organism>
<name>A0A1S8YMK5_9GAMM</name>
<evidence type="ECO:0000259" key="1">
    <source>
        <dbReference type="Pfam" id="PF07171"/>
    </source>
</evidence>
<feature type="domain" description="Microcystin LR degradation protein MlrC C-terminal" evidence="1">
    <location>
        <begin position="294"/>
        <end position="469"/>
    </location>
</feature>
<dbReference type="Proteomes" id="UP000190667">
    <property type="component" value="Unassembled WGS sequence"/>
</dbReference>
<feature type="domain" description="Microcystin LR degradation protein MlrC N-terminal" evidence="2">
    <location>
        <begin position="2"/>
        <end position="284"/>
    </location>
</feature>
<comment type="caution">
    <text evidence="3">The sequence shown here is derived from an EMBL/GenBank/DDBJ whole genome shotgun (WGS) entry which is preliminary data.</text>
</comment>
<gene>
    <name evidence="3" type="ORF">BTJ39_09305</name>
</gene>
<keyword evidence="4" id="KW-1185">Reference proteome</keyword>